<dbReference type="Proteomes" id="UP001642483">
    <property type="component" value="Unassembled WGS sequence"/>
</dbReference>
<dbReference type="EMBL" id="CAWYQH010000141">
    <property type="protein sequence ID" value="CAK8693867.1"/>
    <property type="molecule type" value="Genomic_DNA"/>
</dbReference>
<protein>
    <submittedName>
        <fullName evidence="1">Uncharacterized protein</fullName>
    </submittedName>
</protein>
<reference evidence="1 2" key="1">
    <citation type="submission" date="2024-02" db="EMBL/GenBank/DDBJ databases">
        <authorList>
            <person name="Daric V."/>
            <person name="Darras S."/>
        </authorList>
    </citation>
    <scope>NUCLEOTIDE SEQUENCE [LARGE SCALE GENOMIC DNA]</scope>
</reference>
<comment type="caution">
    <text evidence="1">The sequence shown here is derived from an EMBL/GenBank/DDBJ whole genome shotgun (WGS) entry which is preliminary data.</text>
</comment>
<organism evidence="1 2">
    <name type="scientific">Clavelina lepadiformis</name>
    <name type="common">Light-bulb sea squirt</name>
    <name type="synonym">Ascidia lepadiformis</name>
    <dbReference type="NCBI Taxonomy" id="159417"/>
    <lineage>
        <taxon>Eukaryota</taxon>
        <taxon>Metazoa</taxon>
        <taxon>Chordata</taxon>
        <taxon>Tunicata</taxon>
        <taxon>Ascidiacea</taxon>
        <taxon>Aplousobranchia</taxon>
        <taxon>Clavelinidae</taxon>
        <taxon>Clavelina</taxon>
    </lineage>
</organism>
<accession>A0ABP0GQE1</accession>
<gene>
    <name evidence="1" type="ORF">CVLEPA_LOCUS27157</name>
</gene>
<name>A0ABP0GQE1_CLALP</name>
<proteinExistence type="predicted"/>
<evidence type="ECO:0000313" key="1">
    <source>
        <dbReference type="EMBL" id="CAK8693867.1"/>
    </source>
</evidence>
<sequence>MLTSWICCSVRNLASCIDNNVRFVPASSIGAIIQLRHRSETEHIRQVATELKRSGMDCNEDNWTCHKIRFLRNLLKETLCLQSSPPSLERSPHRNLISTSTTSIKADLTSNHVQAKHLTSNCDK</sequence>
<keyword evidence="2" id="KW-1185">Reference proteome</keyword>
<evidence type="ECO:0000313" key="2">
    <source>
        <dbReference type="Proteomes" id="UP001642483"/>
    </source>
</evidence>